<dbReference type="Gene3D" id="3.30.70.1070">
    <property type="entry name" value="Sporulation related repeat"/>
    <property type="match status" value="1"/>
</dbReference>
<evidence type="ECO:0000256" key="2">
    <source>
        <dbReference type="SAM" id="SignalP"/>
    </source>
</evidence>
<feature type="domain" description="Phosphodiester glycosidase" evidence="4">
    <location>
        <begin position="339"/>
        <end position="533"/>
    </location>
</feature>
<dbReference type="InterPro" id="IPR007730">
    <property type="entry name" value="SPOR-like_dom"/>
</dbReference>
<feature type="region of interest" description="Disordered" evidence="1">
    <location>
        <begin position="36"/>
        <end position="55"/>
    </location>
</feature>
<dbReference type="PANTHER" id="PTHR40446">
    <property type="entry name" value="N-ACETYLGLUCOSAMINE-1-PHOSPHODIESTER ALPHA-N-ACETYLGLUCOSAMINIDASE"/>
    <property type="match status" value="1"/>
</dbReference>
<dbReference type="Proteomes" id="UP001500668">
    <property type="component" value="Unassembled WGS sequence"/>
</dbReference>
<keyword evidence="5" id="KW-0326">Glycosidase</keyword>
<gene>
    <name evidence="5" type="ORF">GCM10010394_11170</name>
</gene>
<dbReference type="Pfam" id="PF09992">
    <property type="entry name" value="NAGPA"/>
    <property type="match status" value="1"/>
</dbReference>
<evidence type="ECO:0000259" key="3">
    <source>
        <dbReference type="Pfam" id="PF05036"/>
    </source>
</evidence>
<evidence type="ECO:0000313" key="6">
    <source>
        <dbReference type="Proteomes" id="UP001500668"/>
    </source>
</evidence>
<feature type="domain" description="SPOR" evidence="3">
    <location>
        <begin position="103"/>
        <end position="166"/>
    </location>
</feature>
<feature type="compositionally biased region" description="Pro residues" evidence="1">
    <location>
        <begin position="43"/>
        <end position="52"/>
    </location>
</feature>
<dbReference type="EMBL" id="BAAACA010000006">
    <property type="protein sequence ID" value="GAA0584117.1"/>
    <property type="molecule type" value="Genomic_DNA"/>
</dbReference>
<accession>A0ABN1F7D5</accession>
<evidence type="ECO:0000259" key="4">
    <source>
        <dbReference type="Pfam" id="PF09992"/>
    </source>
</evidence>
<dbReference type="RefSeq" id="WP_344070694.1">
    <property type="nucleotide sequence ID" value="NZ_BAAACA010000006.1"/>
</dbReference>
<reference evidence="5 6" key="1">
    <citation type="journal article" date="2019" name="Int. J. Syst. Evol. Microbiol.">
        <title>The Global Catalogue of Microorganisms (GCM) 10K type strain sequencing project: providing services to taxonomists for standard genome sequencing and annotation.</title>
        <authorList>
            <consortium name="The Broad Institute Genomics Platform"/>
            <consortium name="The Broad Institute Genome Sequencing Center for Infectious Disease"/>
            <person name="Wu L."/>
            <person name="Ma J."/>
        </authorList>
    </citation>
    <scope>NUCLEOTIDE SEQUENCE [LARGE SCALE GENOMIC DNA]</scope>
    <source>
        <strain evidence="5 6">JCM 5067</strain>
    </source>
</reference>
<dbReference type="InterPro" id="IPR018711">
    <property type="entry name" value="NAGPA"/>
</dbReference>
<feature type="chain" id="PRO_5045665434" evidence="2">
    <location>
        <begin position="28"/>
        <end position="535"/>
    </location>
</feature>
<feature type="signal peptide" evidence="2">
    <location>
        <begin position="1"/>
        <end position="27"/>
    </location>
</feature>
<dbReference type="Pfam" id="PF05036">
    <property type="entry name" value="SPOR"/>
    <property type="match status" value="1"/>
</dbReference>
<keyword evidence="6" id="KW-1185">Reference proteome</keyword>
<proteinExistence type="predicted"/>
<dbReference type="GO" id="GO:0016798">
    <property type="term" value="F:hydrolase activity, acting on glycosyl bonds"/>
    <property type="evidence" value="ECO:0007669"/>
    <property type="project" value="UniProtKB-KW"/>
</dbReference>
<keyword evidence="2" id="KW-0732">Signal</keyword>
<dbReference type="PANTHER" id="PTHR40446:SF2">
    <property type="entry name" value="N-ACETYLGLUCOSAMINE-1-PHOSPHODIESTER ALPHA-N-ACETYLGLUCOSAMINIDASE"/>
    <property type="match status" value="1"/>
</dbReference>
<comment type="caution">
    <text evidence="5">The sequence shown here is derived from an EMBL/GenBank/DDBJ whole genome shotgun (WGS) entry which is preliminary data.</text>
</comment>
<evidence type="ECO:0000256" key="1">
    <source>
        <dbReference type="SAM" id="MobiDB-lite"/>
    </source>
</evidence>
<name>A0ABN1F7D5_9ACTN</name>
<evidence type="ECO:0000313" key="5">
    <source>
        <dbReference type="EMBL" id="GAA0584117.1"/>
    </source>
</evidence>
<dbReference type="InterPro" id="IPR036680">
    <property type="entry name" value="SPOR-like_sf"/>
</dbReference>
<protein>
    <submittedName>
        <fullName evidence="5">Phosphodiester glycosidase family protein</fullName>
    </submittedName>
</protein>
<keyword evidence="5" id="KW-0378">Hydrolase</keyword>
<organism evidence="5 6">
    <name type="scientific">Streptomyces crystallinus</name>
    <dbReference type="NCBI Taxonomy" id="68191"/>
    <lineage>
        <taxon>Bacteria</taxon>
        <taxon>Bacillati</taxon>
        <taxon>Actinomycetota</taxon>
        <taxon>Actinomycetes</taxon>
        <taxon>Kitasatosporales</taxon>
        <taxon>Streptomycetaceae</taxon>
        <taxon>Streptomyces</taxon>
    </lineage>
</organism>
<sequence length="535" mass="56410">MRRTTLAAALSAAVALTAAVAMPTAEAAPHGALRPALDAPAKPYTPPLPTTAPPVTRTLSPGVTLTTYTFGRKNADDFWTVHVFLPAEPDGRISRATTELGPKDTADRVAQALREKGFAPRVEEVRSPAYADLAAGTLGWTVRLGGYAERPDAAAELARVKAAGFTGDTRYTAQDGTDYQAPQKVNVIRVDFSRFHGRVGTEFGPTLHGTEPATDLVARAHAVAGVNGQWFYNDAPGGFYVKDGKVLASATQGRGAIILNDGGRSVRVDTIKAHISLQTPGGAVQEIDGVNRFPGDVWNCGGVGGDTPTEQPQHDFECTDPSELVRFTPEWGTPPTGAGAEAVLDAADRVVEVNSSRGAEVPPGGSTVQAIGDSAQWLLDHVHEGDQLGIRTRVSDGYGRPVALTPDTTIMQVGPTLVRHGKVSVNALGDGIIRFGTDQSFTYDWTNRSNPRSMMGVDDRGRLMLAVVDGRQAGYSEGLSIARTAELMRQLGAREALNLDGGGSSVMVTAADGVINRPSDSSGERSLGDAWVIKP</sequence>